<dbReference type="Proteomes" id="UP000027222">
    <property type="component" value="Unassembled WGS sequence"/>
</dbReference>
<evidence type="ECO:0000313" key="1">
    <source>
        <dbReference type="EMBL" id="KDR85789.1"/>
    </source>
</evidence>
<dbReference type="STRING" id="685588.A0A067U0G8"/>
<sequence length="192" mass="21390">MDAYVDMYNSLPTLGDADDRFFQRDVVFEKLAPLLSNYNNQFGVCLIHSHCELKEGEKMVQRGNICQPEESNTDPHYPIRWLDNGIPYEFTTETTPSPPAQLIADFKSIVGDIGVLGLYFAGMSAGIELERTEGRKNITMVVPDIAPGNVETAWLPGTKDPVQMACIIVCEATPTRRAQAHTGQKNHHDVPR</sequence>
<name>A0A067U0G8_GALM3</name>
<keyword evidence="2" id="KW-1185">Reference proteome</keyword>
<organism evidence="1 2">
    <name type="scientific">Galerina marginata (strain CBS 339.88)</name>
    <dbReference type="NCBI Taxonomy" id="685588"/>
    <lineage>
        <taxon>Eukaryota</taxon>
        <taxon>Fungi</taxon>
        <taxon>Dikarya</taxon>
        <taxon>Basidiomycota</taxon>
        <taxon>Agaricomycotina</taxon>
        <taxon>Agaricomycetes</taxon>
        <taxon>Agaricomycetidae</taxon>
        <taxon>Agaricales</taxon>
        <taxon>Agaricineae</taxon>
        <taxon>Strophariaceae</taxon>
        <taxon>Galerina</taxon>
    </lineage>
</organism>
<accession>A0A067U0G8</accession>
<protein>
    <submittedName>
        <fullName evidence="1">Uncharacterized protein</fullName>
    </submittedName>
</protein>
<dbReference type="OrthoDB" id="2322999at2759"/>
<dbReference type="AlphaFoldDB" id="A0A067U0G8"/>
<dbReference type="EMBL" id="KL142367">
    <property type="protein sequence ID" value="KDR85789.1"/>
    <property type="molecule type" value="Genomic_DNA"/>
</dbReference>
<gene>
    <name evidence="1" type="ORF">GALMADRAFT_150186</name>
</gene>
<reference evidence="2" key="1">
    <citation type="journal article" date="2014" name="Proc. Natl. Acad. Sci. U.S.A.">
        <title>Extensive sampling of basidiomycete genomes demonstrates inadequacy of the white-rot/brown-rot paradigm for wood decay fungi.</title>
        <authorList>
            <person name="Riley R."/>
            <person name="Salamov A.A."/>
            <person name="Brown D.W."/>
            <person name="Nagy L.G."/>
            <person name="Floudas D."/>
            <person name="Held B.W."/>
            <person name="Levasseur A."/>
            <person name="Lombard V."/>
            <person name="Morin E."/>
            <person name="Otillar R."/>
            <person name="Lindquist E.A."/>
            <person name="Sun H."/>
            <person name="LaButti K.M."/>
            <person name="Schmutz J."/>
            <person name="Jabbour D."/>
            <person name="Luo H."/>
            <person name="Baker S.E."/>
            <person name="Pisabarro A.G."/>
            <person name="Walton J.D."/>
            <person name="Blanchette R.A."/>
            <person name="Henrissat B."/>
            <person name="Martin F."/>
            <person name="Cullen D."/>
            <person name="Hibbett D.S."/>
            <person name="Grigoriev I.V."/>
        </authorList>
    </citation>
    <scope>NUCLEOTIDE SEQUENCE [LARGE SCALE GENOMIC DNA]</scope>
    <source>
        <strain evidence="2">CBS 339.88</strain>
    </source>
</reference>
<proteinExistence type="predicted"/>
<evidence type="ECO:0000313" key="2">
    <source>
        <dbReference type="Proteomes" id="UP000027222"/>
    </source>
</evidence>
<dbReference type="HOGENOM" id="CLU_124544_0_0_1"/>